<evidence type="ECO:0000256" key="1">
    <source>
        <dbReference type="ARBA" id="ARBA00022801"/>
    </source>
</evidence>
<dbReference type="RefSeq" id="WP_189575181.1">
    <property type="nucleotide sequence ID" value="NZ_BMXU01000002.1"/>
</dbReference>
<dbReference type="InterPro" id="IPR050266">
    <property type="entry name" value="AB_hydrolase_sf"/>
</dbReference>
<accession>A0ABV7MC67</accession>
<feature type="domain" description="AB hydrolase-1" evidence="2">
    <location>
        <begin position="65"/>
        <end position="296"/>
    </location>
</feature>
<dbReference type="Gene3D" id="3.40.50.1820">
    <property type="entry name" value="alpha/beta hydrolase"/>
    <property type="match status" value="1"/>
</dbReference>
<proteinExistence type="predicted"/>
<evidence type="ECO:0000259" key="2">
    <source>
        <dbReference type="Pfam" id="PF00561"/>
    </source>
</evidence>
<protein>
    <submittedName>
        <fullName evidence="3">Alpha/beta fold hydrolase</fullName>
    </submittedName>
</protein>
<keyword evidence="1 3" id="KW-0378">Hydrolase</keyword>
<keyword evidence="4" id="KW-1185">Reference proteome</keyword>
<dbReference type="Proteomes" id="UP001595607">
    <property type="component" value="Unassembled WGS sequence"/>
</dbReference>
<comment type="caution">
    <text evidence="3">The sequence shown here is derived from an EMBL/GenBank/DDBJ whole genome shotgun (WGS) entry which is preliminary data.</text>
</comment>
<gene>
    <name evidence="3" type="ORF">ACFONP_09835</name>
</gene>
<dbReference type="GO" id="GO:0016787">
    <property type="term" value="F:hydrolase activity"/>
    <property type="evidence" value="ECO:0007669"/>
    <property type="project" value="UniProtKB-KW"/>
</dbReference>
<dbReference type="PANTHER" id="PTHR43798">
    <property type="entry name" value="MONOACYLGLYCEROL LIPASE"/>
    <property type="match status" value="1"/>
</dbReference>
<dbReference type="InterPro" id="IPR000639">
    <property type="entry name" value="Epox_hydrolase-like"/>
</dbReference>
<dbReference type="PRINTS" id="PR00412">
    <property type="entry name" value="EPOXHYDRLASE"/>
</dbReference>
<organism evidence="3 4">
    <name type="scientific">Parvularcula lutaonensis</name>
    <dbReference type="NCBI Taxonomy" id="491923"/>
    <lineage>
        <taxon>Bacteria</taxon>
        <taxon>Pseudomonadati</taxon>
        <taxon>Pseudomonadota</taxon>
        <taxon>Alphaproteobacteria</taxon>
        <taxon>Parvularculales</taxon>
        <taxon>Parvularculaceae</taxon>
        <taxon>Parvularcula</taxon>
    </lineage>
</organism>
<evidence type="ECO:0000313" key="3">
    <source>
        <dbReference type="EMBL" id="MFC3303031.1"/>
    </source>
</evidence>
<dbReference type="EMBL" id="JBHRVA010000003">
    <property type="protein sequence ID" value="MFC3303031.1"/>
    <property type="molecule type" value="Genomic_DNA"/>
</dbReference>
<dbReference type="InterPro" id="IPR000073">
    <property type="entry name" value="AB_hydrolase_1"/>
</dbReference>
<reference evidence="4" key="1">
    <citation type="journal article" date="2019" name="Int. J. Syst. Evol. Microbiol.">
        <title>The Global Catalogue of Microorganisms (GCM) 10K type strain sequencing project: providing services to taxonomists for standard genome sequencing and annotation.</title>
        <authorList>
            <consortium name="The Broad Institute Genomics Platform"/>
            <consortium name="The Broad Institute Genome Sequencing Center for Infectious Disease"/>
            <person name="Wu L."/>
            <person name="Ma J."/>
        </authorList>
    </citation>
    <scope>NUCLEOTIDE SEQUENCE [LARGE SCALE GENOMIC DNA]</scope>
    <source>
        <strain evidence="4">KCTC 22245</strain>
    </source>
</reference>
<evidence type="ECO:0000313" key="4">
    <source>
        <dbReference type="Proteomes" id="UP001595607"/>
    </source>
</evidence>
<dbReference type="PRINTS" id="PR00111">
    <property type="entry name" value="ABHYDROLASE"/>
</dbReference>
<dbReference type="SUPFAM" id="SSF53474">
    <property type="entry name" value="alpha/beta-Hydrolases"/>
    <property type="match status" value="1"/>
</dbReference>
<dbReference type="Pfam" id="PF00561">
    <property type="entry name" value="Abhydrolase_1"/>
    <property type="match status" value="1"/>
</dbReference>
<name>A0ABV7MC67_9PROT</name>
<dbReference type="InterPro" id="IPR029058">
    <property type="entry name" value="AB_hydrolase_fold"/>
</dbReference>
<sequence>MRKLLAGLLVVLAAGAVAVLGYNYKASQGVDQATVEEAYLETQDQFVPIDGLEVRVRDEGPRDAPVLLMLHGFTFSLESFDALAERLSTDYRVIRYDLRGHGLTGPDPQKRYSPAQRAEHIGAVLDTLGIERATIIGNSLGGLASWRFAAENPSRVEALVLISPGAYPINGVSDEPAPVPPLVEAYLRTVPEAGLEASLSRIYADPSKITPERKAEIRAMMRREGNGEAFVDALKVFTLPDPEPMLARVEAPTLIIWGREDQVISPDDGSKMVAVMPRAELVLLEDIGHVAHEEDPERVAREIERFLSTTGLDG</sequence>
<dbReference type="PANTHER" id="PTHR43798:SF31">
    <property type="entry name" value="AB HYDROLASE SUPERFAMILY PROTEIN YCLE"/>
    <property type="match status" value="1"/>
</dbReference>